<protein>
    <submittedName>
        <fullName evidence="2">Uncharacterized protein</fullName>
    </submittedName>
</protein>
<feature type="region of interest" description="Disordered" evidence="1">
    <location>
        <begin position="149"/>
        <end position="168"/>
    </location>
</feature>
<dbReference type="Proteomes" id="UP000014127">
    <property type="component" value="Unassembled WGS sequence"/>
</dbReference>
<comment type="caution">
    <text evidence="2">The sequence shown here is derived from an EMBL/GenBank/DDBJ whole genome shotgun (WGS) entry which is preliminary data.</text>
</comment>
<accession>S1NL88</accession>
<dbReference type="OrthoDB" id="2184014at2"/>
<keyword evidence="3" id="KW-1185">Reference proteome</keyword>
<proteinExistence type="predicted"/>
<dbReference type="HOGENOM" id="CLU_134313_0_0_9"/>
<gene>
    <name evidence="2" type="ORF">OMK_02106</name>
</gene>
<sequence>MKEQLMNEALADYDSLFRRVLTREQIYPDHSEYDDCLQEMRFNLIELLHDYRDLEVFKEDYNNSYLFRRFQWLCQDCRRKYLKARPETLENDQAAQIASDFDFIADVELAEMLQQIFSQLSNAEQHAFAVLLADSQFVSKKEAGQDTLSHLYRRGRGKSTSNQRKKISRQVRAYYRKKLRKKVAEQIKEAQKNS</sequence>
<feature type="compositionally biased region" description="Basic residues" evidence="1">
    <location>
        <begin position="151"/>
        <end position="168"/>
    </location>
</feature>
<dbReference type="RefSeq" id="WP_016173245.1">
    <property type="nucleotide sequence ID" value="NZ_ASWK01000001.1"/>
</dbReference>
<name>S1NL88_9ENTE</name>
<evidence type="ECO:0000313" key="2">
    <source>
        <dbReference type="EMBL" id="EOT40254.1"/>
    </source>
</evidence>
<reference evidence="2 3" key="1">
    <citation type="submission" date="2013-03" db="EMBL/GenBank/DDBJ databases">
        <title>The Genome Sequence of Enterococcus dispar ATCC_51266 (Illumina only assembly).</title>
        <authorList>
            <consortium name="The Broad Institute Genomics Platform"/>
            <consortium name="The Broad Institute Genome Sequencing Center for Infectious Disease"/>
            <person name="Earl A."/>
            <person name="Russ C."/>
            <person name="Gilmore M."/>
            <person name="Surin D."/>
            <person name="Walker B."/>
            <person name="Young S."/>
            <person name="Zeng Q."/>
            <person name="Gargeya S."/>
            <person name="Fitzgerald M."/>
            <person name="Haas B."/>
            <person name="Abouelleil A."/>
            <person name="Allen A.W."/>
            <person name="Alvarado L."/>
            <person name="Arachchi H.M."/>
            <person name="Berlin A.M."/>
            <person name="Chapman S.B."/>
            <person name="Gainer-Dewar J."/>
            <person name="Goldberg J."/>
            <person name="Griggs A."/>
            <person name="Gujja S."/>
            <person name="Hansen M."/>
            <person name="Howarth C."/>
            <person name="Imamovic A."/>
            <person name="Ireland A."/>
            <person name="Larimer J."/>
            <person name="McCowan C."/>
            <person name="Murphy C."/>
            <person name="Pearson M."/>
            <person name="Poon T.W."/>
            <person name="Priest M."/>
            <person name="Roberts A."/>
            <person name="Saif S."/>
            <person name="Shea T."/>
            <person name="Sisk P."/>
            <person name="Sykes S."/>
            <person name="Wortman J."/>
            <person name="Nusbaum C."/>
            <person name="Birren B."/>
        </authorList>
    </citation>
    <scope>NUCLEOTIDE SEQUENCE [LARGE SCALE GENOMIC DNA]</scope>
    <source>
        <strain evidence="2 3">ATCC 51266</strain>
    </source>
</reference>
<dbReference type="STRING" id="44009.RV01_GL001525"/>
<dbReference type="EMBL" id="AHYR01000009">
    <property type="protein sequence ID" value="EOT40254.1"/>
    <property type="molecule type" value="Genomic_DNA"/>
</dbReference>
<organism evidence="2 3">
    <name type="scientific">Enterococcus dispar ATCC 51266</name>
    <dbReference type="NCBI Taxonomy" id="1139219"/>
    <lineage>
        <taxon>Bacteria</taxon>
        <taxon>Bacillati</taxon>
        <taxon>Bacillota</taxon>
        <taxon>Bacilli</taxon>
        <taxon>Lactobacillales</taxon>
        <taxon>Enterococcaceae</taxon>
        <taxon>Enterococcus</taxon>
    </lineage>
</organism>
<evidence type="ECO:0000313" key="3">
    <source>
        <dbReference type="Proteomes" id="UP000014127"/>
    </source>
</evidence>
<evidence type="ECO:0000256" key="1">
    <source>
        <dbReference type="SAM" id="MobiDB-lite"/>
    </source>
</evidence>
<dbReference type="PATRIC" id="fig|1139219.3.peg.2053"/>
<dbReference type="AlphaFoldDB" id="S1NL88"/>